<dbReference type="Pfam" id="PF07669">
    <property type="entry name" value="Eco57I"/>
    <property type="match status" value="1"/>
</dbReference>
<dbReference type="Proteomes" id="UP000246004">
    <property type="component" value="Unassembled WGS sequence"/>
</dbReference>
<evidence type="ECO:0000313" key="10">
    <source>
        <dbReference type="EMBL" id="PAV06676.1"/>
    </source>
</evidence>
<dbReference type="EC" id="2.1.1.72" evidence="1"/>
<dbReference type="InterPro" id="IPR029063">
    <property type="entry name" value="SAM-dependent_MTases_sf"/>
</dbReference>
<protein>
    <recommendedName>
        <fullName evidence="1">site-specific DNA-methyltransferase (adenine-specific)</fullName>
        <ecNumber evidence="1">2.1.1.72</ecNumber>
    </recommendedName>
</protein>
<gene>
    <name evidence="10" type="ORF">ASJ82_04395</name>
    <name evidence="11" type="ORF">MSCUN_13970</name>
</gene>
<dbReference type="Proteomes" id="UP000217528">
    <property type="component" value="Unassembled WGS sequence"/>
</dbReference>
<dbReference type="GO" id="GO:0009307">
    <property type="term" value="P:DNA restriction-modification system"/>
    <property type="evidence" value="ECO:0007669"/>
    <property type="project" value="UniProtKB-KW"/>
</dbReference>
<keyword evidence="2" id="KW-0489">Methyltransferase</keyword>
<evidence type="ECO:0000313" key="12">
    <source>
        <dbReference type="Proteomes" id="UP000217528"/>
    </source>
</evidence>
<evidence type="ECO:0000259" key="8">
    <source>
        <dbReference type="Pfam" id="PF07669"/>
    </source>
</evidence>
<dbReference type="PANTHER" id="PTHR33841:SF1">
    <property type="entry name" value="DNA METHYLTRANSFERASE A"/>
    <property type="match status" value="1"/>
</dbReference>
<dbReference type="GO" id="GO:0009007">
    <property type="term" value="F:site-specific DNA-methyltransferase (adenine-specific) activity"/>
    <property type="evidence" value="ECO:0007669"/>
    <property type="project" value="UniProtKB-EC"/>
</dbReference>
<keyword evidence="12" id="KW-1185">Reference proteome</keyword>
<feature type="domain" description="TaqI-like C-terminal specificity" evidence="9">
    <location>
        <begin position="348"/>
        <end position="504"/>
    </location>
</feature>
<reference evidence="10 12" key="2">
    <citation type="journal article" date="2017" name="BMC Genomics">
        <title>Genomic analysis of methanogenic archaea reveals a shift towards energy conservation.</title>
        <authorList>
            <person name="Gilmore S.P."/>
            <person name="Henske J.K."/>
            <person name="Sexton J.A."/>
            <person name="Solomon K.V."/>
            <person name="Seppala S."/>
            <person name="Yoo J.I."/>
            <person name="Huyett L.M."/>
            <person name="Pressman A."/>
            <person name="Cogan J.Z."/>
            <person name="Kivenson V."/>
            <person name="Peng X."/>
            <person name="Tan Y."/>
            <person name="Valentine D.L."/>
            <person name="O'Malley M.A."/>
        </authorList>
    </citation>
    <scope>NUCLEOTIDE SEQUENCE [LARGE SCALE GENOMIC DNA]</scope>
    <source>
        <strain evidence="10 12">1R-7</strain>
    </source>
</reference>
<evidence type="ECO:0000313" key="13">
    <source>
        <dbReference type="Proteomes" id="UP000246004"/>
    </source>
</evidence>
<dbReference type="InterPro" id="IPR025931">
    <property type="entry name" value="TaqI_C"/>
</dbReference>
<proteinExistence type="predicted"/>
<evidence type="ECO:0000259" key="9">
    <source>
        <dbReference type="Pfam" id="PF12950"/>
    </source>
</evidence>
<reference evidence="11 13" key="1">
    <citation type="submission" date="2016-04" db="EMBL/GenBank/DDBJ databases">
        <title>Genome sequence of Methanosphaera cuniculi DSM 4103.</title>
        <authorList>
            <person name="Poehlein A."/>
            <person name="Seedorf H."/>
            <person name="Daniel R."/>
        </authorList>
    </citation>
    <scope>NUCLEOTIDE SEQUENCE [LARGE SCALE GENOMIC DNA]</scope>
    <source>
        <strain evidence="11 13">DSM 4103</strain>
    </source>
</reference>
<dbReference type="InterPro" id="IPR011639">
    <property type="entry name" value="MethylTrfase_TaqI-like_dom"/>
</dbReference>
<keyword evidence="4" id="KW-0949">S-adenosyl-L-methionine</keyword>
<evidence type="ECO:0000256" key="6">
    <source>
        <dbReference type="ARBA" id="ARBA00023125"/>
    </source>
</evidence>
<dbReference type="Pfam" id="PF12950">
    <property type="entry name" value="TaqI_C"/>
    <property type="match status" value="1"/>
</dbReference>
<dbReference type="InterPro" id="IPR050953">
    <property type="entry name" value="N4_N6_ade-DNA_methylase"/>
</dbReference>
<keyword evidence="5" id="KW-0680">Restriction system</keyword>
<feature type="domain" description="Type II methyltransferase M.TaqI-like" evidence="8">
    <location>
        <begin position="83"/>
        <end position="239"/>
    </location>
</feature>
<dbReference type="AlphaFoldDB" id="A0A2A2HBJ9"/>
<comment type="caution">
    <text evidence="10">The sequence shown here is derived from an EMBL/GenBank/DDBJ whole genome shotgun (WGS) entry which is preliminary data.</text>
</comment>
<evidence type="ECO:0000256" key="4">
    <source>
        <dbReference type="ARBA" id="ARBA00022691"/>
    </source>
</evidence>
<dbReference type="GO" id="GO:0003677">
    <property type="term" value="F:DNA binding"/>
    <property type="evidence" value="ECO:0007669"/>
    <property type="project" value="UniProtKB-KW"/>
</dbReference>
<keyword evidence="6" id="KW-0238">DNA-binding</keyword>
<dbReference type="PRINTS" id="PR00507">
    <property type="entry name" value="N12N6MTFRASE"/>
</dbReference>
<evidence type="ECO:0000256" key="7">
    <source>
        <dbReference type="ARBA" id="ARBA00047942"/>
    </source>
</evidence>
<keyword evidence="3" id="KW-0808">Transferase</keyword>
<sequence>MNYLKLDDNKVHNVDELIDSYNQNDMLDVLKDKLMILRIIDPNCGNGRYLIDVTRLLFKIHEKLMQYDENPNMTKHAWMVYDSIHGIDRDKHNIDECKFKLTKIFNEYIPDFTTYYFHAKIIHANALVEDPLICPDAFRWSDMFNNIINNGGFDICLGNISFNYDKKSMKSWGEYLADNYLTYSNIKNIYSLFFEKAMNNLKDNGVLSFISPNMFLNSLAQKKIRRYLLTYFIDSFFDYRNMDKTSVFLSDLCMITLSKINKSNDMINVNNKFTLNQNYLNDLRFNFFNREIFEVYDDIMLRHEYVRDFDFTITHRGVHAHFNKDFIIDEETYNYLMYHEPESSHFIKPVIKGCDISKNSIKEDNRYVIFLRDDINIQIDEYPFIKNYLYHELGESYPNDGYFNEHDYIKNERFEIKDYRNDYKIYENPKIIYPLLNSEIFAIWDDENYYLFDNLGMITCDDTNMLKLLYAMFNSKVYKFLVHMKMNILGKVTSVKKDNIETLPFVIPDEARMCLIVENVDKLINHDYKDNDEKIFLEYKLNFLVYSLFGLSYHEVDVIENYLEQIMLI</sequence>
<comment type="catalytic activity">
    <reaction evidence="7">
        <text>a 2'-deoxyadenosine in DNA + S-adenosyl-L-methionine = an N(6)-methyl-2'-deoxyadenosine in DNA + S-adenosyl-L-homocysteine + H(+)</text>
        <dbReference type="Rhea" id="RHEA:15197"/>
        <dbReference type="Rhea" id="RHEA-COMP:12418"/>
        <dbReference type="Rhea" id="RHEA-COMP:12419"/>
        <dbReference type="ChEBI" id="CHEBI:15378"/>
        <dbReference type="ChEBI" id="CHEBI:57856"/>
        <dbReference type="ChEBI" id="CHEBI:59789"/>
        <dbReference type="ChEBI" id="CHEBI:90615"/>
        <dbReference type="ChEBI" id="CHEBI:90616"/>
        <dbReference type="EC" id="2.1.1.72"/>
    </reaction>
</comment>
<dbReference type="EMBL" id="LMVN01000027">
    <property type="protein sequence ID" value="PAV06676.1"/>
    <property type="molecule type" value="Genomic_DNA"/>
</dbReference>
<dbReference type="EMBL" id="LWMS01000044">
    <property type="protein sequence ID" value="PWL07865.1"/>
    <property type="molecule type" value="Genomic_DNA"/>
</dbReference>
<name>A0A2A2HBJ9_9EURY</name>
<evidence type="ECO:0000256" key="2">
    <source>
        <dbReference type="ARBA" id="ARBA00022603"/>
    </source>
</evidence>
<evidence type="ECO:0000313" key="11">
    <source>
        <dbReference type="EMBL" id="PWL07865.1"/>
    </source>
</evidence>
<accession>A0A2A2HBJ9</accession>
<evidence type="ECO:0000256" key="3">
    <source>
        <dbReference type="ARBA" id="ARBA00022679"/>
    </source>
</evidence>
<dbReference type="Gene3D" id="3.40.50.150">
    <property type="entry name" value="Vaccinia Virus protein VP39"/>
    <property type="match status" value="1"/>
</dbReference>
<dbReference type="PANTHER" id="PTHR33841">
    <property type="entry name" value="DNA METHYLTRANSFERASE YEEA-RELATED"/>
    <property type="match status" value="1"/>
</dbReference>
<evidence type="ECO:0000256" key="5">
    <source>
        <dbReference type="ARBA" id="ARBA00022747"/>
    </source>
</evidence>
<dbReference type="SUPFAM" id="SSF53335">
    <property type="entry name" value="S-adenosyl-L-methionine-dependent methyltransferases"/>
    <property type="match status" value="1"/>
</dbReference>
<evidence type="ECO:0000256" key="1">
    <source>
        <dbReference type="ARBA" id="ARBA00011900"/>
    </source>
</evidence>
<dbReference type="GO" id="GO:0032259">
    <property type="term" value="P:methylation"/>
    <property type="evidence" value="ECO:0007669"/>
    <property type="project" value="UniProtKB-KW"/>
</dbReference>
<organism evidence="10 12">
    <name type="scientific">Methanosphaera cuniculi</name>
    <dbReference type="NCBI Taxonomy" id="1077256"/>
    <lineage>
        <taxon>Archaea</taxon>
        <taxon>Methanobacteriati</taxon>
        <taxon>Methanobacteriota</taxon>
        <taxon>Methanomada group</taxon>
        <taxon>Methanobacteria</taxon>
        <taxon>Methanobacteriales</taxon>
        <taxon>Methanobacteriaceae</taxon>
        <taxon>Methanosphaera</taxon>
    </lineage>
</organism>